<proteinExistence type="predicted"/>
<dbReference type="EMBL" id="MKZY01000002">
    <property type="protein sequence ID" value="OOO13633.1"/>
    <property type="molecule type" value="Genomic_DNA"/>
</dbReference>
<name>A0A1S9DX45_ASPOZ</name>
<organism evidence="1 2">
    <name type="scientific">Aspergillus oryzae</name>
    <name type="common">Yellow koji mold</name>
    <dbReference type="NCBI Taxonomy" id="5062"/>
    <lineage>
        <taxon>Eukaryota</taxon>
        <taxon>Fungi</taxon>
        <taxon>Dikarya</taxon>
        <taxon>Ascomycota</taxon>
        <taxon>Pezizomycotina</taxon>
        <taxon>Eurotiomycetes</taxon>
        <taxon>Eurotiomycetidae</taxon>
        <taxon>Eurotiales</taxon>
        <taxon>Aspergillaceae</taxon>
        <taxon>Aspergillus</taxon>
        <taxon>Aspergillus subgen. Circumdati</taxon>
    </lineage>
</organism>
<comment type="caution">
    <text evidence="1">The sequence shown here is derived from an EMBL/GenBank/DDBJ whole genome shotgun (WGS) entry which is preliminary data.</text>
</comment>
<dbReference type="InterPro" id="IPR002110">
    <property type="entry name" value="Ankyrin_rpt"/>
</dbReference>
<dbReference type="InterPro" id="IPR036770">
    <property type="entry name" value="Ankyrin_rpt-contain_sf"/>
</dbReference>
<dbReference type="OrthoDB" id="3649348at2759"/>
<dbReference type="Proteomes" id="UP000190312">
    <property type="component" value="Unassembled WGS sequence"/>
</dbReference>
<gene>
    <name evidence="1" type="ORF">OAory_01013820</name>
</gene>
<dbReference type="VEuPathDB" id="FungiDB:AO090663000003"/>
<reference evidence="1 2" key="1">
    <citation type="submission" date="2016-10" db="EMBL/GenBank/DDBJ databases">
        <title>Genome sequencing of Aspergillus oryzae BCC7051.</title>
        <authorList>
            <person name="Thammarongtham C."/>
            <person name="Vorapreeda T."/>
            <person name="Nookaew I."/>
            <person name="Srisuk T."/>
            <person name="Land M."/>
            <person name="Jeennor S."/>
            <person name="Laoteng K."/>
        </authorList>
    </citation>
    <scope>NUCLEOTIDE SEQUENCE [LARGE SCALE GENOMIC DNA]</scope>
    <source>
        <strain evidence="1 2">BCC7051</strain>
    </source>
</reference>
<dbReference type="VEuPathDB" id="FungiDB:AO090663000001"/>
<accession>A0A1S9DX45</accession>
<dbReference type="Gene3D" id="1.25.40.20">
    <property type="entry name" value="Ankyrin repeat-containing domain"/>
    <property type="match status" value="1"/>
</dbReference>
<evidence type="ECO:0000313" key="2">
    <source>
        <dbReference type="Proteomes" id="UP000190312"/>
    </source>
</evidence>
<dbReference type="Pfam" id="PF13637">
    <property type="entry name" value="Ank_4"/>
    <property type="match status" value="1"/>
</dbReference>
<dbReference type="AlphaFoldDB" id="A0A1S9DX45"/>
<protein>
    <submittedName>
        <fullName evidence="1">Uncharacterized protein</fullName>
    </submittedName>
</protein>
<sequence>MSSFTQPMPVVACGRIPAMGKSISQHLRPEYEGSFLIYIPEINKVWCQYSSVIHFILSYEAAEAELPHLLAGRDPQSRSPNQIGTHDYSRPPRAVIFGRGYGPQQVEELKKKFAGVAKEPVAWNIAADMKKKVPSLYSSSYDNNQSDIGGNLHLGLHMASFRLSDRTNIFWLLALEGADLLWINKKGQNLAHLLMHHRASHEEILNVLFDTGVDPAVTDLDCRTLAHHGAIHGVFTKDLLKFLEYRGVLDLHTRDSIGKTPLNYAEEEVNREFPEDIFSIHRQRGELENS</sequence>
<evidence type="ECO:0000313" key="1">
    <source>
        <dbReference type="EMBL" id="OOO13633.1"/>
    </source>
</evidence>
<dbReference type="SUPFAM" id="SSF48403">
    <property type="entry name" value="Ankyrin repeat"/>
    <property type="match status" value="1"/>
</dbReference>